<dbReference type="RefSeq" id="WP_114615257.1">
    <property type="nucleotide sequence ID" value="NZ_PPTO01000004.1"/>
</dbReference>
<reference evidence="1 2" key="1">
    <citation type="journal article" date="2018" name="Elife">
        <title>Discovery and characterization of a prevalent human gut bacterial enzyme sufficient for the inactivation of a family of plant toxins.</title>
        <authorList>
            <person name="Koppel N."/>
            <person name="Bisanz J.E."/>
            <person name="Pandelia M.E."/>
            <person name="Turnbaugh P.J."/>
            <person name="Balskus E.P."/>
        </authorList>
    </citation>
    <scope>NUCLEOTIDE SEQUENCE [LARGE SCALE GENOMIC DNA]</scope>
    <source>
        <strain evidence="1 2">OB21 GAM31</strain>
    </source>
</reference>
<gene>
    <name evidence="1" type="ORF">C1881_03470</name>
</gene>
<sequence>MPDYRVNRAEALRYLGYAGQALDAEMEARIDKNIAACEREARPGFVFRSFPIETCERGVRLAGSSLVLEGTDIARHLKGAAECAVFACTLGMVNEAAMARRKAQSALDAAIYGAAGSSLVESVADACEAAVVADAAKRGMRTNWRYSPGYGDLPLALQPDIVRVLAADKRLGMVATESNLLIPAKSVTAFMGLFDVDAKLDEASGVKSSCEGCACRQNCTLRAAGTPCWKR</sequence>
<dbReference type="InterPro" id="IPR037010">
    <property type="entry name" value="VitB12-dep_Met_synth_activ_sf"/>
</dbReference>
<comment type="caution">
    <text evidence="1">The sequence shown here is derived from an EMBL/GenBank/DDBJ whole genome shotgun (WGS) entry which is preliminary data.</text>
</comment>
<dbReference type="SUPFAM" id="SSF56507">
    <property type="entry name" value="Methionine synthase activation domain-like"/>
    <property type="match status" value="1"/>
</dbReference>
<dbReference type="Gene3D" id="3.40.109.40">
    <property type="match status" value="1"/>
</dbReference>
<dbReference type="Proteomes" id="UP000253975">
    <property type="component" value="Unassembled WGS sequence"/>
</dbReference>
<protein>
    <submittedName>
        <fullName evidence="1">Vitamin B12 dependent methionine synthase</fullName>
    </submittedName>
</protein>
<proteinExistence type="predicted"/>
<evidence type="ECO:0000313" key="1">
    <source>
        <dbReference type="EMBL" id="RDB59865.1"/>
    </source>
</evidence>
<dbReference type="EMBL" id="PPTO01000004">
    <property type="protein sequence ID" value="RDB59865.1"/>
    <property type="molecule type" value="Genomic_DNA"/>
</dbReference>
<evidence type="ECO:0000313" key="2">
    <source>
        <dbReference type="Proteomes" id="UP000253975"/>
    </source>
</evidence>
<accession>A0A369LNX0</accession>
<dbReference type="GO" id="GO:0008705">
    <property type="term" value="F:methionine synthase activity"/>
    <property type="evidence" value="ECO:0007669"/>
    <property type="project" value="InterPro"/>
</dbReference>
<organism evidence="1 2">
    <name type="scientific">Slackia isoflavoniconvertens</name>
    <dbReference type="NCBI Taxonomy" id="572010"/>
    <lineage>
        <taxon>Bacteria</taxon>
        <taxon>Bacillati</taxon>
        <taxon>Actinomycetota</taxon>
        <taxon>Coriobacteriia</taxon>
        <taxon>Eggerthellales</taxon>
        <taxon>Eggerthellaceae</taxon>
        <taxon>Slackia</taxon>
    </lineage>
</organism>
<name>A0A369LNX0_9ACTN</name>
<dbReference type="AlphaFoldDB" id="A0A369LNX0"/>